<dbReference type="PANTHER" id="PTHR34654">
    <property type="entry name" value="UPF0109 PROTEIN SCO5592"/>
    <property type="match status" value="1"/>
</dbReference>
<dbReference type="Pfam" id="PF13083">
    <property type="entry name" value="KH_KhpA-B"/>
    <property type="match status" value="1"/>
</dbReference>
<dbReference type="PANTHER" id="PTHR34654:SF1">
    <property type="entry name" value="RNA-BINDING PROTEIN KHPA"/>
    <property type="match status" value="1"/>
</dbReference>
<evidence type="ECO:0000256" key="3">
    <source>
        <dbReference type="PROSITE-ProRule" id="PRU00117"/>
    </source>
</evidence>
<dbReference type="InterPro" id="IPR009019">
    <property type="entry name" value="KH_sf_prok-type"/>
</dbReference>
<protein>
    <submittedName>
        <fullName evidence="4">Uncharacterized protein</fullName>
    </submittedName>
</protein>
<organism evidence="4 5">
    <name type="scientific">Candidatus Roizmanbacteria bacterium RIFCSPHIGHO2_02_FULL_40_9</name>
    <dbReference type="NCBI Taxonomy" id="1802042"/>
    <lineage>
        <taxon>Bacteria</taxon>
        <taxon>Candidatus Roizmaniibacteriota</taxon>
    </lineage>
</organism>
<dbReference type="Gene3D" id="3.30.300.20">
    <property type="match status" value="1"/>
</dbReference>
<dbReference type="InterPro" id="IPR015946">
    <property type="entry name" value="KH_dom-like_a/b"/>
</dbReference>
<dbReference type="EMBL" id="MFZS01000036">
    <property type="protein sequence ID" value="OGK28580.1"/>
    <property type="molecule type" value="Genomic_DNA"/>
</dbReference>
<evidence type="ECO:0000256" key="2">
    <source>
        <dbReference type="ARBA" id="ARBA00022884"/>
    </source>
</evidence>
<proteinExistence type="predicted"/>
<evidence type="ECO:0000313" key="4">
    <source>
        <dbReference type="EMBL" id="OGK28580.1"/>
    </source>
</evidence>
<comment type="caution">
    <text evidence="4">The sequence shown here is derived from an EMBL/GenBank/DDBJ whole genome shotgun (WGS) entry which is preliminary data.</text>
</comment>
<dbReference type="InterPro" id="IPR020627">
    <property type="entry name" value="KhpA"/>
</dbReference>
<keyword evidence="2 3" id="KW-0694">RNA-binding</keyword>
<dbReference type="Proteomes" id="UP000177027">
    <property type="component" value="Unassembled WGS sequence"/>
</dbReference>
<accession>A0A1F7HB91</accession>
<gene>
    <name evidence="4" type="ORF">A3D06_01840</name>
</gene>
<keyword evidence="1" id="KW-0963">Cytoplasm</keyword>
<reference evidence="4 5" key="1">
    <citation type="journal article" date="2016" name="Nat. Commun.">
        <title>Thousands of microbial genomes shed light on interconnected biogeochemical processes in an aquifer system.</title>
        <authorList>
            <person name="Anantharaman K."/>
            <person name="Brown C.T."/>
            <person name="Hug L.A."/>
            <person name="Sharon I."/>
            <person name="Castelle C.J."/>
            <person name="Probst A.J."/>
            <person name="Thomas B.C."/>
            <person name="Singh A."/>
            <person name="Wilkins M.J."/>
            <person name="Karaoz U."/>
            <person name="Brodie E.L."/>
            <person name="Williams K.H."/>
            <person name="Hubbard S.S."/>
            <person name="Banfield J.F."/>
        </authorList>
    </citation>
    <scope>NUCLEOTIDE SEQUENCE [LARGE SCALE GENOMIC DNA]</scope>
</reference>
<evidence type="ECO:0000256" key="1">
    <source>
        <dbReference type="ARBA" id="ARBA00022490"/>
    </source>
</evidence>
<evidence type="ECO:0000313" key="5">
    <source>
        <dbReference type="Proteomes" id="UP000177027"/>
    </source>
</evidence>
<dbReference type="PROSITE" id="PS50084">
    <property type="entry name" value="KH_TYPE_1"/>
    <property type="match status" value="1"/>
</dbReference>
<dbReference type="SUPFAM" id="SSF54814">
    <property type="entry name" value="Prokaryotic type KH domain (KH-domain type II)"/>
    <property type="match status" value="1"/>
</dbReference>
<sequence length="80" mass="9156">METLLHDILSKIVDHPDSISLTREEDDFTIRINLTAHEDDYPKIIGKNGSTIKALTEILRLYDIKMNKDSQKKIFINAAS</sequence>
<dbReference type="GO" id="GO:0003723">
    <property type="term" value="F:RNA binding"/>
    <property type="evidence" value="ECO:0007669"/>
    <property type="project" value="UniProtKB-UniRule"/>
</dbReference>
<dbReference type="AlphaFoldDB" id="A0A1F7HB91"/>
<name>A0A1F7HB91_9BACT</name>